<accession>A0A9W7EEF1</accession>
<gene>
    <name evidence="2" type="ORF">TrST_g3075</name>
</gene>
<dbReference type="EMBL" id="BRXY01000192">
    <property type="protein sequence ID" value="GMH75753.1"/>
    <property type="molecule type" value="Genomic_DNA"/>
</dbReference>
<evidence type="ECO:0000313" key="2">
    <source>
        <dbReference type="EMBL" id="GMH75753.1"/>
    </source>
</evidence>
<evidence type="ECO:0000313" key="3">
    <source>
        <dbReference type="Proteomes" id="UP001165085"/>
    </source>
</evidence>
<protein>
    <submittedName>
        <fullName evidence="2">Uncharacterized protein</fullName>
    </submittedName>
</protein>
<dbReference type="Gene3D" id="3.40.50.150">
    <property type="entry name" value="Vaccinia Virus protein VP39"/>
    <property type="match status" value="1"/>
</dbReference>
<dbReference type="InterPro" id="IPR029044">
    <property type="entry name" value="Nucleotide-diphossugar_trans"/>
</dbReference>
<dbReference type="SUPFAM" id="SSF53448">
    <property type="entry name" value="Nucleotide-diphospho-sugar transferases"/>
    <property type="match status" value="1"/>
</dbReference>
<name>A0A9W7EEF1_9STRA</name>
<dbReference type="Proteomes" id="UP001165085">
    <property type="component" value="Unassembled WGS sequence"/>
</dbReference>
<dbReference type="AlphaFoldDB" id="A0A9W7EEF1"/>
<comment type="caution">
    <text evidence="2">The sequence shown here is derived from an EMBL/GenBank/DDBJ whole genome shotgun (WGS) entry which is preliminary data.</text>
</comment>
<evidence type="ECO:0000256" key="1">
    <source>
        <dbReference type="SAM" id="MobiDB-lite"/>
    </source>
</evidence>
<dbReference type="OrthoDB" id="414863at2759"/>
<sequence>MCFSLLSLALVLSNQDDRDTTFEITTTGDSTITVTCSHNQAPHHCATRVCDEFELSDTVEGVGCVEMLSDEISARRENSGDNGGGVLPSMISNDYEDARYIRLYRGHSDNDRSFTRFCSLHRVDIEACQLLFSQALAQYAAVEQEPSMAPRLDDEDSDFSDERNNSNDSSDDTASKPFVYVSVHVADHLTFSFGSEQFVFRTHHEPVEVAARICAQVGEAQQCNSGEVRELVGGAIETELDNASTAGLLELAKGFHLGQVNGWVISDPHEVNQNQIRVRASEDVKRVVATWCNYERCPDRVNTVALLADAIGSDDPSKAVDRSVYQLAYKPRLVVSLTSLPSRLSHMTQTLKHMLRQDLLPDAIYINLPKFSKREQKPYVVPDFVHKYIADLPEDKRKLVHINLCENDFGPATKLIPTLLIETDPHTMIVTIDDDMQYPPFYLSSLYSASVRMPNFAVGFKGYIIPSTGDGDEKTYEYIESSGENDREVHVLGGFLGVAYRSGMFSIERIKDYSWYPEGAFFVDDDWISGALGWGGVRKYVIGGEEGKRVSEYMFNEHVISPIAHVMSLNGKRQFRNRAFQKNLVRVLRGEGAWMDIRTSWSQVYEEEFEPLLGLRKKSFRMAFELLEKLRKDDESDNNNDDSNNSSSDGYVIVESGTTFGLTGWEESGQSTILFDRFLNFAQNDGVLHSVDLDAESCEISRAITSHKVKVHNGDSVEHFLDLSSQFEEQGRMIDLIYLDSWDVSTNEWLSDEEDSDILPATHALRELSAIIERLRPGGIVLIDDNMADWAKTADEIRAGLTEVGGEYGKKTKVRGKGRLVLEELRRRKCDLKFMGWQILFVCN</sequence>
<reference evidence="3" key="1">
    <citation type="journal article" date="2023" name="Commun. Biol.">
        <title>Genome analysis of Parmales, the sister group of diatoms, reveals the evolutionary specialization of diatoms from phago-mixotrophs to photoautotrophs.</title>
        <authorList>
            <person name="Ban H."/>
            <person name="Sato S."/>
            <person name="Yoshikawa S."/>
            <person name="Yamada K."/>
            <person name="Nakamura Y."/>
            <person name="Ichinomiya M."/>
            <person name="Sato N."/>
            <person name="Blanc-Mathieu R."/>
            <person name="Endo H."/>
            <person name="Kuwata A."/>
            <person name="Ogata H."/>
        </authorList>
    </citation>
    <scope>NUCLEOTIDE SEQUENCE [LARGE SCALE GENOMIC DNA]</scope>
    <source>
        <strain evidence="3">NIES 3701</strain>
    </source>
</reference>
<organism evidence="2 3">
    <name type="scientific">Triparma strigata</name>
    <dbReference type="NCBI Taxonomy" id="1606541"/>
    <lineage>
        <taxon>Eukaryota</taxon>
        <taxon>Sar</taxon>
        <taxon>Stramenopiles</taxon>
        <taxon>Ochrophyta</taxon>
        <taxon>Bolidophyceae</taxon>
        <taxon>Parmales</taxon>
        <taxon>Triparmaceae</taxon>
        <taxon>Triparma</taxon>
    </lineage>
</organism>
<proteinExistence type="predicted"/>
<keyword evidence="3" id="KW-1185">Reference proteome</keyword>
<dbReference type="InterPro" id="IPR029063">
    <property type="entry name" value="SAM-dependent_MTases_sf"/>
</dbReference>
<feature type="region of interest" description="Disordered" evidence="1">
    <location>
        <begin position="146"/>
        <end position="172"/>
    </location>
</feature>
<dbReference type="SUPFAM" id="SSF53335">
    <property type="entry name" value="S-adenosyl-L-methionine-dependent methyltransferases"/>
    <property type="match status" value="1"/>
</dbReference>